<evidence type="ECO:0000256" key="4">
    <source>
        <dbReference type="ARBA" id="ARBA00022989"/>
    </source>
</evidence>
<evidence type="ECO:0000256" key="2">
    <source>
        <dbReference type="ARBA" id="ARBA00022475"/>
    </source>
</evidence>
<dbReference type="KEGG" id="alti:ALE3EI_2044"/>
<evidence type="ECO:0000313" key="7">
    <source>
        <dbReference type="EMBL" id="QNJ98591.1"/>
    </source>
</evidence>
<evidence type="ECO:0000313" key="8">
    <source>
        <dbReference type="Proteomes" id="UP000515514"/>
    </source>
</evidence>
<feature type="transmembrane region" description="Helical" evidence="6">
    <location>
        <begin position="134"/>
        <end position="156"/>
    </location>
</feature>
<protein>
    <submittedName>
        <fullName evidence="7">Geranylgeranylglycerol-phosphate geranylgeranyltransferase</fullName>
    </submittedName>
</protein>
<keyword evidence="4 6" id="KW-1133">Transmembrane helix</keyword>
<feature type="transmembrane region" description="Helical" evidence="6">
    <location>
        <begin position="172"/>
        <end position="190"/>
    </location>
</feature>
<organism evidence="7 8">
    <name type="scientific">Constantimarinum furrinae</name>
    <dbReference type="NCBI Taxonomy" id="2562285"/>
    <lineage>
        <taxon>Bacteria</taxon>
        <taxon>Pseudomonadati</taxon>
        <taxon>Bacteroidota</taxon>
        <taxon>Flavobacteriia</taxon>
        <taxon>Flavobacteriales</taxon>
        <taxon>Flavobacteriaceae</taxon>
        <taxon>Altibacter/Constantimarinum group</taxon>
        <taxon>Constantimarinum</taxon>
    </lineage>
</organism>
<dbReference type="Pfam" id="PF01040">
    <property type="entry name" value="UbiA"/>
    <property type="match status" value="1"/>
</dbReference>
<dbReference type="CDD" id="cd13961">
    <property type="entry name" value="PT_UbiA_DGGGPS"/>
    <property type="match status" value="1"/>
</dbReference>
<feature type="transmembrane region" description="Helical" evidence="6">
    <location>
        <begin position="38"/>
        <end position="58"/>
    </location>
</feature>
<dbReference type="InterPro" id="IPR000537">
    <property type="entry name" value="UbiA_prenyltransferase"/>
</dbReference>
<name>A0A7G8PW75_9FLAO</name>
<evidence type="ECO:0000256" key="3">
    <source>
        <dbReference type="ARBA" id="ARBA00022692"/>
    </source>
</evidence>
<keyword evidence="5 6" id="KW-0472">Membrane</keyword>
<feature type="transmembrane region" description="Helical" evidence="6">
    <location>
        <begin position="111"/>
        <end position="127"/>
    </location>
</feature>
<feature type="transmembrane region" description="Helical" evidence="6">
    <location>
        <begin position="282"/>
        <end position="301"/>
    </location>
</feature>
<dbReference type="GO" id="GO:0016765">
    <property type="term" value="F:transferase activity, transferring alkyl or aryl (other than methyl) groups"/>
    <property type="evidence" value="ECO:0007669"/>
    <property type="project" value="InterPro"/>
</dbReference>
<dbReference type="Gene3D" id="1.10.357.140">
    <property type="entry name" value="UbiA prenyltransferase"/>
    <property type="match status" value="1"/>
</dbReference>
<dbReference type="InterPro" id="IPR050475">
    <property type="entry name" value="Prenyltransferase_related"/>
</dbReference>
<keyword evidence="3 6" id="KW-0812">Transmembrane</keyword>
<feature type="transmembrane region" description="Helical" evidence="6">
    <location>
        <begin position="250"/>
        <end position="270"/>
    </location>
</feature>
<dbReference type="RefSeq" id="WP_186988363.1">
    <property type="nucleotide sequence ID" value="NZ_CP052909.1"/>
</dbReference>
<dbReference type="Gene3D" id="1.20.120.1780">
    <property type="entry name" value="UbiA prenyltransferase"/>
    <property type="match status" value="1"/>
</dbReference>
<dbReference type="EMBL" id="CP052909">
    <property type="protein sequence ID" value="QNJ98591.1"/>
    <property type="molecule type" value="Genomic_DNA"/>
</dbReference>
<dbReference type="GO" id="GO:0016020">
    <property type="term" value="C:membrane"/>
    <property type="evidence" value="ECO:0007669"/>
    <property type="project" value="UniProtKB-SubCell"/>
</dbReference>
<dbReference type="PANTHER" id="PTHR42723">
    <property type="entry name" value="CHLOROPHYLL SYNTHASE"/>
    <property type="match status" value="1"/>
</dbReference>
<gene>
    <name evidence="7" type="ORF">ALE3EI_2044</name>
</gene>
<feature type="transmembrane region" description="Helical" evidence="6">
    <location>
        <begin position="12"/>
        <end position="32"/>
    </location>
</feature>
<keyword evidence="7" id="KW-0808">Transferase</keyword>
<dbReference type="PANTHER" id="PTHR42723:SF1">
    <property type="entry name" value="CHLOROPHYLL SYNTHASE, CHLOROPLASTIC"/>
    <property type="match status" value="1"/>
</dbReference>
<reference evidence="7 8" key="1">
    <citation type="submission" date="2020-04" db="EMBL/GenBank/DDBJ databases">
        <title>Genome sequence of Altibacter aquimarinus strain ALE3EI.</title>
        <authorList>
            <person name="Oh H.-M."/>
            <person name="Jang D."/>
        </authorList>
    </citation>
    <scope>NUCLEOTIDE SEQUENCE [LARGE SCALE GENOMIC DNA]</scope>
    <source>
        <strain evidence="7 8">ALE3EI</strain>
    </source>
</reference>
<dbReference type="InterPro" id="IPR044878">
    <property type="entry name" value="UbiA_sf"/>
</dbReference>
<dbReference type="NCBIfam" id="NF009512">
    <property type="entry name" value="PRK12872.1-1"/>
    <property type="match status" value="1"/>
</dbReference>
<evidence type="ECO:0000256" key="5">
    <source>
        <dbReference type="ARBA" id="ARBA00023136"/>
    </source>
</evidence>
<keyword evidence="2" id="KW-1003">Cell membrane</keyword>
<accession>A0A7G8PW75</accession>
<evidence type="ECO:0000256" key="6">
    <source>
        <dbReference type="SAM" id="Phobius"/>
    </source>
</evidence>
<evidence type="ECO:0000256" key="1">
    <source>
        <dbReference type="ARBA" id="ARBA00004141"/>
    </source>
</evidence>
<dbReference type="AlphaFoldDB" id="A0A7G8PW75"/>
<sequence>MNYLKLIRPVNLLFIAMVQLFFKFGLFQPYSIDTVLNNLSFSLLIIATLCIAAGGYVINDIYDVNIDRINKPTKVIVGTKISEKNANRYYILLNVIGVGIGFFLANKIGKPGFAALFIGISALLYLYTSYLKSILLVGNLLISALVALSIIIVGIFDLVPGITDQNRESLSAVFRILIDYALFAFLLNFIREIVKDMQDINGDKNGGMNTLPIAIGRKRTILIVFILGVIALAAVIAYMYTFLYDRQWTVLYFLLCVVAPLLFFCVKAWTADSPKDYSRLSVLLKLIMLFGMGSILLHPFAH</sequence>
<feature type="transmembrane region" description="Helical" evidence="6">
    <location>
        <begin position="89"/>
        <end position="105"/>
    </location>
</feature>
<feature type="transmembrane region" description="Helical" evidence="6">
    <location>
        <begin position="221"/>
        <end position="244"/>
    </location>
</feature>
<proteinExistence type="predicted"/>
<dbReference type="Proteomes" id="UP000515514">
    <property type="component" value="Chromosome"/>
</dbReference>
<keyword evidence="8" id="KW-1185">Reference proteome</keyword>
<comment type="subcellular location">
    <subcellularLocation>
        <location evidence="1">Membrane</location>
        <topology evidence="1">Multi-pass membrane protein</topology>
    </subcellularLocation>
</comment>